<keyword evidence="7" id="KW-0812">Transmembrane</keyword>
<sequence>MQKQKRSLLWMLLIIAALVYYWYSHKKGPDPALPVTPQVVKTDPSGNTDKNIQPPSQASVEELTKESAVVPYVKQNGHLPDYYITKREARSKGWEPSKGNLCMVLPGRAIGGDIFSNRERSLPEKQGRKWFEADINFSCGRRNADRLLFSSDGLVFVTKDHYRTFQEK</sequence>
<keyword evidence="7" id="KW-0472">Membrane</keyword>
<keyword evidence="7" id="KW-1133">Transmembrane helix</keyword>
<comment type="subcellular location">
    <subcellularLocation>
        <location evidence="1">Secreted</location>
    </subcellularLocation>
</comment>
<dbReference type="GO" id="GO:0005576">
    <property type="term" value="C:extracellular region"/>
    <property type="evidence" value="ECO:0007669"/>
    <property type="project" value="UniProtKB-SubCell"/>
</dbReference>
<accession>A0A1A9I474</accession>
<keyword evidence="4" id="KW-0964">Secreted</keyword>
<feature type="transmembrane region" description="Helical" evidence="7">
    <location>
        <begin position="7"/>
        <end position="23"/>
    </location>
</feature>
<dbReference type="AlphaFoldDB" id="A0A1A9I474"/>
<evidence type="ECO:0000256" key="7">
    <source>
        <dbReference type="SAM" id="Phobius"/>
    </source>
</evidence>
<dbReference type="KEGG" id="nia:A8C56_16930"/>
<protein>
    <recommendedName>
        <fullName evidence="3">Ribonuclease</fullName>
    </recommendedName>
</protein>
<evidence type="ECO:0000256" key="1">
    <source>
        <dbReference type="ARBA" id="ARBA00004613"/>
    </source>
</evidence>
<evidence type="ECO:0000256" key="2">
    <source>
        <dbReference type="ARBA" id="ARBA00009006"/>
    </source>
</evidence>
<evidence type="ECO:0000256" key="4">
    <source>
        <dbReference type="ARBA" id="ARBA00022525"/>
    </source>
</evidence>
<dbReference type="GO" id="GO:0016787">
    <property type="term" value="F:hydrolase activity"/>
    <property type="evidence" value="ECO:0007669"/>
    <property type="project" value="UniProtKB-KW"/>
</dbReference>
<evidence type="ECO:0000256" key="6">
    <source>
        <dbReference type="ARBA" id="ARBA00022801"/>
    </source>
</evidence>
<organism evidence="8 9">
    <name type="scientific">Niabella ginsenosidivorans</name>
    <dbReference type="NCBI Taxonomy" id="1176587"/>
    <lineage>
        <taxon>Bacteria</taxon>
        <taxon>Pseudomonadati</taxon>
        <taxon>Bacteroidota</taxon>
        <taxon>Chitinophagia</taxon>
        <taxon>Chitinophagales</taxon>
        <taxon>Chitinophagaceae</taxon>
        <taxon>Niabella</taxon>
    </lineage>
</organism>
<dbReference type="Gene3D" id="3.10.450.30">
    <property type="entry name" value="Microbial ribonucleases"/>
    <property type="match status" value="1"/>
</dbReference>
<dbReference type="Pfam" id="PF00545">
    <property type="entry name" value="Ribonuclease"/>
    <property type="match status" value="1"/>
</dbReference>
<proteinExistence type="inferred from homology"/>
<dbReference type="GO" id="GO:0004521">
    <property type="term" value="F:RNA endonuclease activity"/>
    <property type="evidence" value="ECO:0007669"/>
    <property type="project" value="InterPro"/>
</dbReference>
<keyword evidence="5" id="KW-0540">Nuclease</keyword>
<dbReference type="OrthoDB" id="9803442at2"/>
<dbReference type="GO" id="GO:0003723">
    <property type="term" value="F:RNA binding"/>
    <property type="evidence" value="ECO:0007669"/>
    <property type="project" value="InterPro"/>
</dbReference>
<comment type="similarity">
    <text evidence="2">Belongs to the ribonuclease N1/T1 family.</text>
</comment>
<dbReference type="Proteomes" id="UP000077667">
    <property type="component" value="Chromosome"/>
</dbReference>
<dbReference type="SUPFAM" id="SSF53933">
    <property type="entry name" value="Microbial ribonucleases"/>
    <property type="match status" value="1"/>
</dbReference>
<dbReference type="PRINTS" id="PR00117">
    <property type="entry name" value="BARNASE"/>
</dbReference>
<gene>
    <name evidence="8" type="ORF">A8C56_16930</name>
</gene>
<dbReference type="InterPro" id="IPR016191">
    <property type="entry name" value="Ribonuclease/ribotoxin"/>
</dbReference>
<keyword evidence="6" id="KW-0378">Hydrolase</keyword>
<dbReference type="STRING" id="1176587.A8C56_16930"/>
<evidence type="ECO:0000313" key="8">
    <source>
        <dbReference type="EMBL" id="ANH82426.1"/>
    </source>
</evidence>
<dbReference type="EMBL" id="CP015772">
    <property type="protein sequence ID" value="ANH82426.1"/>
    <property type="molecule type" value="Genomic_DNA"/>
</dbReference>
<dbReference type="RefSeq" id="WP_067758617.1">
    <property type="nucleotide sequence ID" value="NZ_CP015772.1"/>
</dbReference>
<keyword evidence="9" id="KW-1185">Reference proteome</keyword>
<evidence type="ECO:0000256" key="5">
    <source>
        <dbReference type="ARBA" id="ARBA00022722"/>
    </source>
</evidence>
<dbReference type="InterPro" id="IPR000026">
    <property type="entry name" value="N1-like"/>
</dbReference>
<name>A0A1A9I474_9BACT</name>
<evidence type="ECO:0000313" key="9">
    <source>
        <dbReference type="Proteomes" id="UP000077667"/>
    </source>
</evidence>
<dbReference type="InterPro" id="IPR001887">
    <property type="entry name" value="Barnase"/>
</dbReference>
<evidence type="ECO:0000256" key="3">
    <source>
        <dbReference type="ARBA" id="ARBA00022214"/>
    </source>
</evidence>
<reference evidence="8 9" key="1">
    <citation type="submission" date="2016-05" db="EMBL/GenBank/DDBJ databases">
        <title>Niabella ginsenosidivorans BS26 whole genome sequencing.</title>
        <authorList>
            <person name="Im W.T."/>
            <person name="Siddiqi M.Z."/>
        </authorList>
    </citation>
    <scope>NUCLEOTIDE SEQUENCE [LARGE SCALE GENOMIC DNA]</scope>
    <source>
        <strain evidence="8 9">BS26</strain>
    </source>
</reference>